<dbReference type="EMBL" id="CP071520">
    <property type="protein sequence ID" value="QSX94618.1"/>
    <property type="molecule type" value="Genomic_DNA"/>
</dbReference>
<dbReference type="Proteomes" id="UP000662821">
    <property type="component" value="Chromosome"/>
</dbReference>
<organism evidence="1 2">
    <name type="scientific">Janthinobacterium lividum</name>
    <dbReference type="NCBI Taxonomy" id="29581"/>
    <lineage>
        <taxon>Bacteria</taxon>
        <taxon>Pseudomonadati</taxon>
        <taxon>Pseudomonadota</taxon>
        <taxon>Betaproteobacteria</taxon>
        <taxon>Burkholderiales</taxon>
        <taxon>Oxalobacteraceae</taxon>
        <taxon>Janthinobacterium</taxon>
    </lineage>
</organism>
<dbReference type="AlphaFoldDB" id="A0AAJ4MPD3"/>
<accession>A0AAJ4MPD3</accession>
<reference evidence="1 2" key="1">
    <citation type="submission" date="2021-03" db="EMBL/GenBank/DDBJ databases">
        <title>Draft genome sequence of Janthinobacterium sp. strain PLB02 isolated from infected primmorphs (Lubomirskia baicalensis).</title>
        <authorList>
            <person name="Chernogor L.I."/>
            <person name="Belikov S.I."/>
            <person name="Petrushin I.S."/>
        </authorList>
    </citation>
    <scope>NUCLEOTIDE SEQUENCE [LARGE SCALE GENOMIC DNA]</scope>
    <source>
        <strain evidence="1 2">PLB02</strain>
    </source>
</reference>
<dbReference type="PROSITE" id="PS51257">
    <property type="entry name" value="PROKAR_LIPOPROTEIN"/>
    <property type="match status" value="1"/>
</dbReference>
<evidence type="ECO:0008006" key="3">
    <source>
        <dbReference type="Google" id="ProtNLM"/>
    </source>
</evidence>
<evidence type="ECO:0000313" key="1">
    <source>
        <dbReference type="EMBL" id="QSX94618.1"/>
    </source>
</evidence>
<gene>
    <name evidence="1" type="ORF">J3P46_18030</name>
</gene>
<sequence>MKTLQKISATAAMLIIGGCGGGGSNSNAGPSTPPATVTPPVTATPTTITNILTGTAAPGVATQTIRGTAYVGAFVTAYSVQADGSSGAALGAPATADINGQFVITATAAPLGPVRLVAVGGTIARAADNTIQPGGSLELITPFVTTEYNNFKISPLTDIAANAMASSARSGATLANAFVEGMQRLLELDVANVVFLQDKSVYLNVLKGAVKSDTTYYGAQSLQGQELLNGLEYLGVMLDLPAQAVVKAVGAAAQGSYALANVDGTGVPISVGTWANGTFNPSATMTLKALRDAKTPEAQKVAGTVAGTKVAPRLNEYVSRYLVMDFTMDTACRSNASLYFTSRYPFYQVDAQGKMFAADCSAAAQRIAELKARVATNNSTRMK</sequence>
<dbReference type="RefSeq" id="WP_151096143.1">
    <property type="nucleotide sequence ID" value="NZ_CP071520.1"/>
</dbReference>
<protein>
    <recommendedName>
        <fullName evidence="3">Lipoprotein</fullName>
    </recommendedName>
</protein>
<proteinExistence type="predicted"/>
<evidence type="ECO:0000313" key="2">
    <source>
        <dbReference type="Proteomes" id="UP000662821"/>
    </source>
</evidence>
<name>A0AAJ4MPD3_9BURK</name>